<proteinExistence type="predicted"/>
<organism evidence="1 2">
    <name type="scientific">Wenyingzhuangia heitensis</name>
    <dbReference type="NCBI Taxonomy" id="1487859"/>
    <lineage>
        <taxon>Bacteria</taxon>
        <taxon>Pseudomonadati</taxon>
        <taxon>Bacteroidota</taxon>
        <taxon>Flavobacteriia</taxon>
        <taxon>Flavobacteriales</taxon>
        <taxon>Flavobacteriaceae</taxon>
        <taxon>Wenyingzhuangia</taxon>
    </lineage>
</organism>
<dbReference type="RefSeq" id="WP_167183010.1">
    <property type="nucleotide sequence ID" value="NZ_JAASQL010000001.1"/>
</dbReference>
<evidence type="ECO:0000313" key="2">
    <source>
        <dbReference type="Proteomes" id="UP000745859"/>
    </source>
</evidence>
<keyword evidence="2" id="KW-1185">Reference proteome</keyword>
<dbReference type="PANTHER" id="PTHR43737:SF1">
    <property type="entry name" value="DUF1501 DOMAIN-CONTAINING PROTEIN"/>
    <property type="match status" value="1"/>
</dbReference>
<dbReference type="InterPro" id="IPR010869">
    <property type="entry name" value="DUF1501"/>
</dbReference>
<dbReference type="Proteomes" id="UP000745859">
    <property type="component" value="Unassembled WGS sequence"/>
</dbReference>
<evidence type="ECO:0000313" key="1">
    <source>
        <dbReference type="EMBL" id="NIJ43916.1"/>
    </source>
</evidence>
<dbReference type="InterPro" id="IPR017850">
    <property type="entry name" value="Alkaline_phosphatase_core_sf"/>
</dbReference>
<gene>
    <name evidence="1" type="ORF">FHR24_000355</name>
</gene>
<protein>
    <recommendedName>
        <fullName evidence="3">Tat (Twin-arginine translocation) pathway signal sequence</fullName>
    </recommendedName>
</protein>
<dbReference type="InterPro" id="IPR006311">
    <property type="entry name" value="TAT_signal"/>
</dbReference>
<comment type="caution">
    <text evidence="1">The sequence shown here is derived from an EMBL/GenBank/DDBJ whole genome shotgun (WGS) entry which is preliminary data.</text>
</comment>
<reference evidence="1 2" key="1">
    <citation type="submission" date="2020-03" db="EMBL/GenBank/DDBJ databases">
        <title>Genomic Encyclopedia of Type Strains, Phase IV (KMG-IV): sequencing the most valuable type-strain genomes for metagenomic binning, comparative biology and taxonomic classification.</title>
        <authorList>
            <person name="Goeker M."/>
        </authorList>
    </citation>
    <scope>NUCLEOTIDE SEQUENCE [LARGE SCALE GENOMIC DNA]</scope>
    <source>
        <strain evidence="1 2">DSM 101599</strain>
    </source>
</reference>
<dbReference type="PANTHER" id="PTHR43737">
    <property type="entry name" value="BLL7424 PROTEIN"/>
    <property type="match status" value="1"/>
</dbReference>
<evidence type="ECO:0008006" key="3">
    <source>
        <dbReference type="Google" id="ProtNLM"/>
    </source>
</evidence>
<accession>A0ABX0U8T2</accession>
<dbReference type="Gene3D" id="3.40.720.10">
    <property type="entry name" value="Alkaline Phosphatase, subunit A"/>
    <property type="match status" value="1"/>
</dbReference>
<dbReference type="SUPFAM" id="SSF53649">
    <property type="entry name" value="Alkaline phosphatase-like"/>
    <property type="match status" value="1"/>
</dbReference>
<dbReference type="Pfam" id="PF07394">
    <property type="entry name" value="DUF1501"/>
    <property type="match status" value="1"/>
</dbReference>
<sequence>MAKEFFEHQLNINRRHFLSKAALGMGGLALGSLLAPKLFTGQKEDINEVPVGLRHFAPKAKRVIFLVQNGAPSQLETFDYKPKLEEMFGQNLPDSVRGEQRLTGMTANQKEFPLVGSHYKFDRHGKSGAYVSELLPNIAKITDDLCIVKSMHTDAINHDPALTFLQTGSQVGSRPSMGSWLSYGLGSENKNLPSFCVLLSKGKGNGQGVYSKLWSNGFLDSTHQGVQLSASEDPILYLNNPKGMDGQNRRKMLDHLGQLNELSYKEFGDPEIHSKIQQYELAYRMQTAVPEVTDISKEPESIKELYGADCNIPGTYAANCLLARKLSESGVRFVQLYHQGWDQHNNLVGAIKNQAKDVDQASAALITDLKQRGLLDETLVIWGGEFGRTNYCQGKLTQKNYGRDHHPRCFSMFMAGGGIKAGTVYGETDELGYNIVENPVHIHDLHATIMHLMGLDHERLTYKHLGRRFRLTDVHGNVVKDIIS</sequence>
<name>A0ABX0U8T2_9FLAO</name>
<dbReference type="EMBL" id="JAASQL010000001">
    <property type="protein sequence ID" value="NIJ43916.1"/>
    <property type="molecule type" value="Genomic_DNA"/>
</dbReference>
<dbReference type="PROSITE" id="PS51318">
    <property type="entry name" value="TAT"/>
    <property type="match status" value="1"/>
</dbReference>